<dbReference type="InterPro" id="IPR003591">
    <property type="entry name" value="Leu-rich_rpt_typical-subtyp"/>
</dbReference>
<keyword evidence="1" id="KW-0433">Leucine-rich repeat</keyword>
<evidence type="ECO:0000313" key="6">
    <source>
        <dbReference type="Proteomes" id="UP000515135"/>
    </source>
</evidence>
<keyword evidence="2 5" id="KW-0732">Signal</keyword>
<dbReference type="PANTHER" id="PTHR24369:SF210">
    <property type="entry name" value="CHAOPTIN-RELATED"/>
    <property type="match status" value="1"/>
</dbReference>
<dbReference type="RefSeq" id="XP_019618828.1">
    <property type="nucleotide sequence ID" value="XM_019763269.1"/>
</dbReference>
<dbReference type="GO" id="GO:0005886">
    <property type="term" value="C:plasma membrane"/>
    <property type="evidence" value="ECO:0007669"/>
    <property type="project" value="TreeGrafter"/>
</dbReference>
<feature type="signal peptide" evidence="5">
    <location>
        <begin position="1"/>
        <end position="25"/>
    </location>
</feature>
<evidence type="ECO:0000256" key="5">
    <source>
        <dbReference type="SAM" id="SignalP"/>
    </source>
</evidence>
<dbReference type="OrthoDB" id="1416801at2759"/>
<organism evidence="6 7">
    <name type="scientific">Branchiostoma belcheri</name>
    <name type="common">Amphioxus</name>
    <dbReference type="NCBI Taxonomy" id="7741"/>
    <lineage>
        <taxon>Eukaryota</taxon>
        <taxon>Metazoa</taxon>
        <taxon>Chordata</taxon>
        <taxon>Cephalochordata</taxon>
        <taxon>Leptocardii</taxon>
        <taxon>Amphioxiformes</taxon>
        <taxon>Branchiostomatidae</taxon>
        <taxon>Branchiostoma</taxon>
    </lineage>
</organism>
<feature type="chain" id="PRO_5028455133" evidence="5">
    <location>
        <begin position="26"/>
        <end position="259"/>
    </location>
</feature>
<reference evidence="7" key="1">
    <citation type="submission" date="2025-08" db="UniProtKB">
        <authorList>
            <consortium name="RefSeq"/>
        </authorList>
    </citation>
    <scope>IDENTIFICATION</scope>
    <source>
        <tissue evidence="7">Gonad</tissue>
    </source>
</reference>
<feature type="transmembrane region" description="Helical" evidence="4">
    <location>
        <begin position="212"/>
        <end position="230"/>
    </location>
</feature>
<keyword evidence="4" id="KW-0812">Transmembrane</keyword>
<name>A0A6P4Y2Z8_BRABE</name>
<evidence type="ECO:0000256" key="3">
    <source>
        <dbReference type="ARBA" id="ARBA00022737"/>
    </source>
</evidence>
<gene>
    <name evidence="7" type="primary">LOC109465828</name>
</gene>
<dbReference type="InterPro" id="IPR001611">
    <property type="entry name" value="Leu-rich_rpt"/>
</dbReference>
<dbReference type="SMART" id="SM00369">
    <property type="entry name" value="LRR_TYP"/>
    <property type="match status" value="3"/>
</dbReference>
<keyword evidence="4" id="KW-0472">Membrane</keyword>
<keyword evidence="4" id="KW-1133">Transmembrane helix</keyword>
<sequence>MARTTNYSWLLLSLVLPCAVVPCVGENPLGCRIFRGILVCLFQYHSLTDLPSGIPDDVVSLDASFNSIRNLTHVPLLYNLCTLNLRSNRIETVSWVSLRRLPALQNIHLNDNKITSVNLDVVINHLPDLKLVDLSSNRLTSVSVQGLGLPFLEKVNIDSNPFNCDCALLWLMNKVRCLQECPRAGPVLENNTSIQEVNSKEISKLAIGSEQIIIMVSVSFLALLFILYIMRKIRRVTSEDDIGAAANVLLKKFCGDELR</sequence>
<evidence type="ECO:0000256" key="2">
    <source>
        <dbReference type="ARBA" id="ARBA00022729"/>
    </source>
</evidence>
<dbReference type="InterPro" id="IPR050541">
    <property type="entry name" value="LRR_TM_domain-containing"/>
</dbReference>
<evidence type="ECO:0000313" key="7">
    <source>
        <dbReference type="RefSeq" id="XP_019618828.1"/>
    </source>
</evidence>
<dbReference type="GeneID" id="109465828"/>
<keyword evidence="6" id="KW-1185">Reference proteome</keyword>
<dbReference type="KEGG" id="bbel:109465828"/>
<dbReference type="AlphaFoldDB" id="A0A6P4Y2Z8"/>
<protein>
    <submittedName>
        <fullName evidence="7">Leucine-rich repeat transmembrane protein FLRT2-like</fullName>
    </submittedName>
</protein>
<accession>A0A6P4Y2Z8</accession>
<proteinExistence type="predicted"/>
<dbReference type="SUPFAM" id="SSF52058">
    <property type="entry name" value="L domain-like"/>
    <property type="match status" value="1"/>
</dbReference>
<evidence type="ECO:0000256" key="4">
    <source>
        <dbReference type="SAM" id="Phobius"/>
    </source>
</evidence>
<dbReference type="InterPro" id="IPR032675">
    <property type="entry name" value="LRR_dom_sf"/>
</dbReference>
<dbReference type="Gene3D" id="3.80.10.10">
    <property type="entry name" value="Ribonuclease Inhibitor"/>
    <property type="match status" value="1"/>
</dbReference>
<keyword evidence="3" id="KW-0677">Repeat</keyword>
<dbReference type="Proteomes" id="UP000515135">
    <property type="component" value="Unplaced"/>
</dbReference>
<evidence type="ECO:0000256" key="1">
    <source>
        <dbReference type="ARBA" id="ARBA00022614"/>
    </source>
</evidence>
<dbReference type="Pfam" id="PF13855">
    <property type="entry name" value="LRR_8"/>
    <property type="match status" value="1"/>
</dbReference>
<dbReference type="PANTHER" id="PTHR24369">
    <property type="entry name" value="ANTIGEN BSP, PUTATIVE-RELATED"/>
    <property type="match status" value="1"/>
</dbReference>